<dbReference type="NCBIfam" id="TIGR00420">
    <property type="entry name" value="trmU"/>
    <property type="match status" value="1"/>
</dbReference>
<dbReference type="EMBL" id="BART01000758">
    <property type="protein sequence ID" value="GAG74587.1"/>
    <property type="molecule type" value="Genomic_DNA"/>
</dbReference>
<dbReference type="InterPro" id="IPR046884">
    <property type="entry name" value="MnmA-like_central"/>
</dbReference>
<dbReference type="GO" id="GO:0000049">
    <property type="term" value="F:tRNA binding"/>
    <property type="evidence" value="ECO:0007669"/>
    <property type="project" value="UniProtKB-KW"/>
</dbReference>
<dbReference type="InterPro" id="IPR046885">
    <property type="entry name" value="MnmA-like_C"/>
</dbReference>
<dbReference type="Pfam" id="PF01592">
    <property type="entry name" value="NifU_N"/>
    <property type="match status" value="1"/>
</dbReference>
<evidence type="ECO:0000256" key="4">
    <source>
        <dbReference type="ARBA" id="ARBA00022741"/>
    </source>
</evidence>
<evidence type="ECO:0000259" key="9">
    <source>
        <dbReference type="Pfam" id="PF20258"/>
    </source>
</evidence>
<dbReference type="Gene3D" id="2.40.30.10">
    <property type="entry name" value="Translation factors"/>
    <property type="match status" value="1"/>
</dbReference>
<dbReference type="HAMAP" id="MF_00144">
    <property type="entry name" value="tRNA_thiouridyl_MnmA"/>
    <property type="match status" value="1"/>
</dbReference>
<dbReference type="SUPFAM" id="SSF52402">
    <property type="entry name" value="Adenine nucleotide alpha hydrolases-like"/>
    <property type="match status" value="1"/>
</dbReference>
<accession>X1AZL8</accession>
<dbReference type="Gene3D" id="3.40.50.620">
    <property type="entry name" value="HUPs"/>
    <property type="match status" value="1"/>
</dbReference>
<keyword evidence="3" id="KW-0819">tRNA processing</keyword>
<dbReference type="Pfam" id="PF20258">
    <property type="entry name" value="tRNA_Me_trans_C"/>
    <property type="match status" value="1"/>
</dbReference>
<dbReference type="PANTHER" id="PTHR11933">
    <property type="entry name" value="TRNA 5-METHYLAMINOMETHYL-2-THIOURIDYLATE -METHYLTRANSFERASE"/>
    <property type="match status" value="1"/>
</dbReference>
<dbReference type="PANTHER" id="PTHR11933:SF5">
    <property type="entry name" value="MITOCHONDRIAL TRNA-SPECIFIC 2-THIOURIDYLASE 1"/>
    <property type="match status" value="1"/>
</dbReference>
<dbReference type="InterPro" id="IPR002871">
    <property type="entry name" value="NIF_FeS_clus_asmbl_NifU_N"/>
</dbReference>
<name>X1AZL8_9ZZZZ</name>
<evidence type="ECO:0000256" key="5">
    <source>
        <dbReference type="ARBA" id="ARBA00022840"/>
    </source>
</evidence>
<dbReference type="Pfam" id="PF20259">
    <property type="entry name" value="tRNA_Me_trans_M"/>
    <property type="match status" value="1"/>
</dbReference>
<keyword evidence="1" id="KW-0820">tRNA-binding</keyword>
<sequence length="488" mass="54511">MKNLNSNLILHFKKPHNIGEISCPDAVGKSDSLECPGNIIFTARINKNIIRDIKFKASGCSYTIAAASYLTTLSKNKDILKSTLITGKELEKYLGKFPEEKRYVLDAAINTLQNLISDYISKSHTENIYKKKNKKVAVAMSGGIDSSMAAKILKDNGWEIIGVTMKLLPYDFGWKDGAKTCCSPKDIEAARKVSLKLNIPHVVINLIQPFEEKIINPFCLEYQQGRTPNPCVECNKYIKFGALLEKIKTLGASFLATGHYCRIEKSLNSGLYEIKKGLDKSKDQSYVLWKLNQDQISQIKTPIGILSKDDVRKKTNSIFPFFEKKNESQDICFIPEDNFHSFLASKLKNIKEGAIINTNGKIIGTHKGYPFYTIGQRKGLGISHSKPLYVKEIIPEKNIIMAGEEKDIMQKSLKVKNTNFISGNPPGNNFKAIVKIRYNFKEASAEIKIESKKTAAIFFDKPQKAITPGQSAVFYTGDTLIGGGVIIK</sequence>
<feature type="domain" description="tRNA-specific 2-thiouridylase MnmA-like central" evidence="10">
    <location>
        <begin position="341"/>
        <end position="403"/>
    </location>
</feature>
<evidence type="ECO:0000256" key="2">
    <source>
        <dbReference type="ARBA" id="ARBA00022679"/>
    </source>
</evidence>
<proteinExistence type="inferred from homology"/>
<dbReference type="CDD" id="cd06664">
    <property type="entry name" value="IscU_like"/>
    <property type="match status" value="1"/>
</dbReference>
<dbReference type="GO" id="GO:0002143">
    <property type="term" value="P:tRNA wobble position uridine thiolation"/>
    <property type="evidence" value="ECO:0007669"/>
    <property type="project" value="TreeGrafter"/>
</dbReference>
<evidence type="ECO:0000256" key="1">
    <source>
        <dbReference type="ARBA" id="ARBA00022555"/>
    </source>
</evidence>
<dbReference type="InterPro" id="IPR014729">
    <property type="entry name" value="Rossmann-like_a/b/a_fold"/>
</dbReference>
<evidence type="ECO:0000256" key="6">
    <source>
        <dbReference type="ARBA" id="ARBA00022884"/>
    </source>
</evidence>
<dbReference type="InterPro" id="IPR004506">
    <property type="entry name" value="MnmA-like"/>
</dbReference>
<keyword evidence="5" id="KW-0067">ATP-binding</keyword>
<organism evidence="11">
    <name type="scientific">marine sediment metagenome</name>
    <dbReference type="NCBI Taxonomy" id="412755"/>
    <lineage>
        <taxon>unclassified sequences</taxon>
        <taxon>metagenomes</taxon>
        <taxon>ecological metagenomes</taxon>
    </lineage>
</organism>
<feature type="non-terminal residue" evidence="11">
    <location>
        <position position="488"/>
    </location>
</feature>
<evidence type="ECO:0000256" key="3">
    <source>
        <dbReference type="ARBA" id="ARBA00022694"/>
    </source>
</evidence>
<comment type="caution">
    <text evidence="11">The sequence shown here is derived from an EMBL/GenBank/DDBJ whole genome shotgun (WGS) entry which is preliminary data.</text>
</comment>
<evidence type="ECO:0000259" key="10">
    <source>
        <dbReference type="Pfam" id="PF20259"/>
    </source>
</evidence>
<feature type="domain" description="NIF system FeS cluster assembly NifU N-terminal" evidence="8">
    <location>
        <begin position="7"/>
        <end position="124"/>
    </location>
</feature>
<keyword evidence="6" id="KW-0694">RNA-binding</keyword>
<dbReference type="CDD" id="cd01998">
    <property type="entry name" value="MnmA_TRMU-like"/>
    <property type="match status" value="1"/>
</dbReference>
<dbReference type="GO" id="GO:0016783">
    <property type="term" value="F:sulfurtransferase activity"/>
    <property type="evidence" value="ECO:0007669"/>
    <property type="project" value="InterPro"/>
</dbReference>
<evidence type="ECO:0000313" key="11">
    <source>
        <dbReference type="EMBL" id="GAG74587.1"/>
    </source>
</evidence>
<feature type="domain" description="tRNA-specific 2-thiouridylase MnmA-like C-terminal" evidence="9">
    <location>
        <begin position="411"/>
        <end position="486"/>
    </location>
</feature>
<dbReference type="Gene3D" id="2.30.30.280">
    <property type="entry name" value="Adenine nucleotide alpha hydrolases-like domains"/>
    <property type="match status" value="1"/>
</dbReference>
<keyword evidence="4" id="KW-0547">Nucleotide-binding</keyword>
<keyword evidence="7" id="KW-1015">Disulfide bond</keyword>
<protein>
    <submittedName>
        <fullName evidence="11">Uncharacterized protein</fullName>
    </submittedName>
</protein>
<dbReference type="SUPFAM" id="SSF82649">
    <property type="entry name" value="SufE/NifU"/>
    <property type="match status" value="1"/>
</dbReference>
<evidence type="ECO:0000256" key="7">
    <source>
        <dbReference type="ARBA" id="ARBA00023157"/>
    </source>
</evidence>
<dbReference type="Gene3D" id="3.90.1010.10">
    <property type="match status" value="1"/>
</dbReference>
<keyword evidence="2" id="KW-0808">Transferase</keyword>
<dbReference type="GO" id="GO:0005524">
    <property type="term" value="F:ATP binding"/>
    <property type="evidence" value="ECO:0007669"/>
    <property type="project" value="UniProtKB-KW"/>
</dbReference>
<dbReference type="AlphaFoldDB" id="X1AZL8"/>
<dbReference type="InterPro" id="IPR023382">
    <property type="entry name" value="MnmA-like_central_sf"/>
</dbReference>
<dbReference type="Pfam" id="PF03054">
    <property type="entry name" value="tRNA_Me_trans"/>
    <property type="match status" value="1"/>
</dbReference>
<dbReference type="GO" id="GO:0016226">
    <property type="term" value="P:iron-sulfur cluster assembly"/>
    <property type="evidence" value="ECO:0007669"/>
    <property type="project" value="InterPro"/>
</dbReference>
<dbReference type="GO" id="GO:0005506">
    <property type="term" value="F:iron ion binding"/>
    <property type="evidence" value="ECO:0007669"/>
    <property type="project" value="InterPro"/>
</dbReference>
<dbReference type="FunFam" id="2.30.30.280:FF:000001">
    <property type="entry name" value="tRNA-specific 2-thiouridylase MnmA"/>
    <property type="match status" value="1"/>
</dbReference>
<reference evidence="11" key="1">
    <citation type="journal article" date="2014" name="Front. Microbiol.">
        <title>High frequency of phylogenetically diverse reductive dehalogenase-homologous genes in deep subseafloor sedimentary metagenomes.</title>
        <authorList>
            <person name="Kawai M."/>
            <person name="Futagami T."/>
            <person name="Toyoda A."/>
            <person name="Takaki Y."/>
            <person name="Nishi S."/>
            <person name="Hori S."/>
            <person name="Arai W."/>
            <person name="Tsubouchi T."/>
            <person name="Morono Y."/>
            <person name="Uchiyama I."/>
            <person name="Ito T."/>
            <person name="Fujiyama A."/>
            <person name="Inagaki F."/>
            <person name="Takami H."/>
        </authorList>
    </citation>
    <scope>NUCLEOTIDE SEQUENCE</scope>
    <source>
        <strain evidence="11">Expedition CK06-06</strain>
    </source>
</reference>
<evidence type="ECO:0000259" key="8">
    <source>
        <dbReference type="Pfam" id="PF01592"/>
    </source>
</evidence>
<gene>
    <name evidence="11" type="ORF">S01H4_03181</name>
</gene>
<dbReference type="GO" id="GO:0051536">
    <property type="term" value="F:iron-sulfur cluster binding"/>
    <property type="evidence" value="ECO:0007669"/>
    <property type="project" value="InterPro"/>
</dbReference>
<dbReference type="NCBIfam" id="NF001138">
    <property type="entry name" value="PRK00143.1"/>
    <property type="match status" value="1"/>
</dbReference>